<dbReference type="GO" id="GO:0003723">
    <property type="term" value="F:RNA binding"/>
    <property type="evidence" value="ECO:0007669"/>
    <property type="project" value="InterPro"/>
</dbReference>
<dbReference type="GO" id="GO:0160141">
    <property type="term" value="F:23S rRNA pseudouridine(955/2504/2580) synthase activity"/>
    <property type="evidence" value="ECO:0007669"/>
    <property type="project" value="UniProtKB-EC"/>
</dbReference>
<dbReference type="PANTHER" id="PTHR21600">
    <property type="entry name" value="MITOCHONDRIAL RNA PSEUDOURIDINE SYNTHASE"/>
    <property type="match status" value="1"/>
</dbReference>
<dbReference type="Proteomes" id="UP000318053">
    <property type="component" value="Unassembled WGS sequence"/>
</dbReference>
<dbReference type="SUPFAM" id="SSF55120">
    <property type="entry name" value="Pseudouridine synthase"/>
    <property type="match status" value="1"/>
</dbReference>
<name>A0A5C5X8S7_9BACT</name>
<reference evidence="3 4" key="1">
    <citation type="submission" date="2019-02" db="EMBL/GenBank/DDBJ databases">
        <title>Deep-cultivation of Planctomycetes and their phenomic and genomic characterization uncovers novel biology.</title>
        <authorList>
            <person name="Wiegand S."/>
            <person name="Jogler M."/>
            <person name="Boedeker C."/>
            <person name="Pinto D."/>
            <person name="Vollmers J."/>
            <person name="Rivas-Marin E."/>
            <person name="Kohn T."/>
            <person name="Peeters S.H."/>
            <person name="Heuer A."/>
            <person name="Rast P."/>
            <person name="Oberbeckmann S."/>
            <person name="Bunk B."/>
            <person name="Jeske O."/>
            <person name="Meyerdierks A."/>
            <person name="Storesund J.E."/>
            <person name="Kallscheuer N."/>
            <person name="Luecker S."/>
            <person name="Lage O.M."/>
            <person name="Pohl T."/>
            <person name="Merkel B.J."/>
            <person name="Hornburger P."/>
            <person name="Mueller R.-W."/>
            <person name="Bruemmer F."/>
            <person name="Labrenz M."/>
            <person name="Spormann A.M."/>
            <person name="Op Den Camp H."/>
            <person name="Overmann J."/>
            <person name="Amann R."/>
            <person name="Jetten M.S.M."/>
            <person name="Mascher T."/>
            <person name="Medema M.H."/>
            <person name="Devos D.P."/>
            <person name="Kaster A.-K."/>
            <person name="Ovreas L."/>
            <person name="Rohde M."/>
            <person name="Galperin M.Y."/>
            <person name="Jogler C."/>
        </authorList>
    </citation>
    <scope>NUCLEOTIDE SEQUENCE [LARGE SCALE GENOMIC DNA]</scope>
    <source>
        <strain evidence="3 4">CA85</strain>
    </source>
</reference>
<feature type="domain" description="Pseudouridine synthase RsuA/RluA-like" evidence="2">
    <location>
        <begin position="21"/>
        <end position="175"/>
    </location>
</feature>
<dbReference type="GO" id="GO:0000455">
    <property type="term" value="P:enzyme-directed rRNA pseudouridine synthesis"/>
    <property type="evidence" value="ECO:0007669"/>
    <property type="project" value="TreeGrafter"/>
</dbReference>
<dbReference type="PROSITE" id="PS01129">
    <property type="entry name" value="PSI_RLU"/>
    <property type="match status" value="1"/>
</dbReference>
<keyword evidence="3" id="KW-0413">Isomerase</keyword>
<keyword evidence="4" id="KW-1185">Reference proteome</keyword>
<dbReference type="Pfam" id="PF00849">
    <property type="entry name" value="PseudoU_synth_2"/>
    <property type="match status" value="1"/>
</dbReference>
<dbReference type="EMBL" id="SJPK01000011">
    <property type="protein sequence ID" value="TWT59238.1"/>
    <property type="molecule type" value="Genomic_DNA"/>
</dbReference>
<protein>
    <submittedName>
        <fullName evidence="3">Ribosomal large subunit pseudouridine synthase C</fullName>
        <ecNumber evidence="3">5.4.99.24</ecNumber>
    </submittedName>
</protein>
<sequence length="228" mass="25061">MEWFAEPTALIPILWQCRSAVVVVKPAGLSTTSPPGTASVEWRLREQLDRADGFLSAVHRLDRDVSGVLMIALSKKSARLLCEQFAARRVSKTYHAWVQGRLAPSASGAAPERWSDHVRKIEDVARGEVCGPDAPGAKVAETDVRSIRYDEAFDRTLIELKPITGRMHQLRLQTASRGHAILHDPIYGPAPSADPIALTAVSLAFHDPHTGVRTKVSFDRQINDPTDT</sequence>
<organism evidence="3 4">
    <name type="scientific">Allorhodopirellula solitaria</name>
    <dbReference type="NCBI Taxonomy" id="2527987"/>
    <lineage>
        <taxon>Bacteria</taxon>
        <taxon>Pseudomonadati</taxon>
        <taxon>Planctomycetota</taxon>
        <taxon>Planctomycetia</taxon>
        <taxon>Pirellulales</taxon>
        <taxon>Pirellulaceae</taxon>
        <taxon>Allorhodopirellula</taxon>
    </lineage>
</organism>
<dbReference type="CDD" id="cd02869">
    <property type="entry name" value="PseudoU_synth_RluA_like"/>
    <property type="match status" value="1"/>
</dbReference>
<comment type="similarity">
    <text evidence="1">Belongs to the pseudouridine synthase RluA family.</text>
</comment>
<gene>
    <name evidence="3" type="primary">rluC</name>
    <name evidence="3" type="ORF">CA85_39340</name>
</gene>
<dbReference type="Gene3D" id="3.30.2350.10">
    <property type="entry name" value="Pseudouridine synthase"/>
    <property type="match status" value="1"/>
</dbReference>
<comment type="caution">
    <text evidence="3">The sequence shown here is derived from an EMBL/GenBank/DDBJ whole genome shotgun (WGS) entry which is preliminary data.</text>
</comment>
<evidence type="ECO:0000313" key="4">
    <source>
        <dbReference type="Proteomes" id="UP000318053"/>
    </source>
</evidence>
<dbReference type="InterPro" id="IPR050188">
    <property type="entry name" value="RluA_PseudoU_synthase"/>
</dbReference>
<dbReference type="InterPro" id="IPR006145">
    <property type="entry name" value="PsdUridine_synth_RsuA/RluA"/>
</dbReference>
<proteinExistence type="inferred from homology"/>
<dbReference type="EC" id="5.4.99.24" evidence="3"/>
<evidence type="ECO:0000313" key="3">
    <source>
        <dbReference type="EMBL" id="TWT59238.1"/>
    </source>
</evidence>
<dbReference type="InterPro" id="IPR020103">
    <property type="entry name" value="PsdUridine_synth_cat_dom_sf"/>
</dbReference>
<dbReference type="InterPro" id="IPR006224">
    <property type="entry name" value="PsdUridine_synth_RluA-like_CS"/>
</dbReference>
<dbReference type="AlphaFoldDB" id="A0A5C5X8S7"/>
<accession>A0A5C5X8S7</accession>
<evidence type="ECO:0000259" key="2">
    <source>
        <dbReference type="Pfam" id="PF00849"/>
    </source>
</evidence>
<dbReference type="PANTHER" id="PTHR21600:SF87">
    <property type="entry name" value="RNA PSEUDOURIDYLATE SYNTHASE DOMAIN-CONTAINING PROTEIN 1"/>
    <property type="match status" value="1"/>
</dbReference>
<evidence type="ECO:0000256" key="1">
    <source>
        <dbReference type="ARBA" id="ARBA00010876"/>
    </source>
</evidence>